<evidence type="ECO:0000313" key="1">
    <source>
        <dbReference type="EMBL" id="PUA38730.1"/>
    </source>
</evidence>
<evidence type="ECO:0000313" key="2">
    <source>
        <dbReference type="Proteomes" id="UP000244184"/>
    </source>
</evidence>
<comment type="caution">
    <text evidence="1">The sequence shown here is derived from an EMBL/GenBank/DDBJ whole genome shotgun (WGS) entry which is preliminary data.</text>
</comment>
<gene>
    <name evidence="1" type="ORF">C8Z91_14160</name>
</gene>
<dbReference type="AlphaFoldDB" id="A0A2T6G3I8"/>
<accession>A0A2T6G3I8</accession>
<organism evidence="1 2">
    <name type="scientific">Paenibacillus elgii</name>
    <dbReference type="NCBI Taxonomy" id="189691"/>
    <lineage>
        <taxon>Bacteria</taxon>
        <taxon>Bacillati</taxon>
        <taxon>Bacillota</taxon>
        <taxon>Bacilli</taxon>
        <taxon>Bacillales</taxon>
        <taxon>Paenibacillaceae</taxon>
        <taxon>Paenibacillus</taxon>
    </lineage>
</organism>
<dbReference type="EMBL" id="PYHP01000033">
    <property type="protein sequence ID" value="PUA38730.1"/>
    <property type="molecule type" value="Genomic_DNA"/>
</dbReference>
<dbReference type="Proteomes" id="UP000244184">
    <property type="component" value="Unassembled WGS sequence"/>
</dbReference>
<reference evidence="1 2" key="1">
    <citation type="submission" date="2018-03" db="EMBL/GenBank/DDBJ databases">
        <title>Genome sequence of Paenibacillus elgii strain AC13 an antimicrobial compound producing bacteria.</title>
        <authorList>
            <person name="Kurokawa A.S."/>
            <person name="Araujo J.F."/>
            <person name="Costa R.A."/>
            <person name="Ortega D.B."/>
            <person name="Pires A.S."/>
            <person name="Pappas G.J.Jr."/>
            <person name="Franco O.L."/>
            <person name="Barreto C."/>
            <person name="Magalhaes B.S."/>
            <person name="Kruger R.H."/>
        </authorList>
    </citation>
    <scope>NUCLEOTIDE SEQUENCE [LARGE SCALE GENOMIC DNA]</scope>
    <source>
        <strain evidence="1 2">AC13</strain>
    </source>
</reference>
<proteinExistence type="predicted"/>
<protein>
    <submittedName>
        <fullName evidence="1">Uncharacterized protein</fullName>
    </submittedName>
</protein>
<name>A0A2T6G3I8_9BACL</name>
<sequence>MAKARAVRQPDLVLISWSRNPLVPGSPRRIITSRVIGSAQPCTALLVPGRLLVNALRCLTRNRFFIVVSRSTSSISGFILLQRNPS</sequence>